<comment type="subcellular location">
    <subcellularLocation>
        <location evidence="1 19">Cell inner membrane</location>
    </subcellularLocation>
</comment>
<evidence type="ECO:0000256" key="8">
    <source>
        <dbReference type="ARBA" id="ARBA00022660"/>
    </source>
</evidence>
<keyword evidence="7 19" id="KW-0349">Heme</keyword>
<keyword evidence="23" id="KW-1185">Reference proteome</keyword>
<keyword evidence="5 19" id="KW-1003">Cell membrane</keyword>
<evidence type="ECO:0000256" key="16">
    <source>
        <dbReference type="ARBA" id="ARBA00023004"/>
    </source>
</evidence>
<evidence type="ECO:0000256" key="4">
    <source>
        <dbReference type="ARBA" id="ARBA00022448"/>
    </source>
</evidence>
<keyword evidence="6 19" id="KW-0997">Cell inner membrane</keyword>
<proteinExistence type="inferred from homology"/>
<dbReference type="InterPro" id="IPR050597">
    <property type="entry name" value="Cytochrome_c_Oxidase_Subunit"/>
</dbReference>
<keyword evidence="9 20" id="KW-0812">Transmembrane</keyword>
<evidence type="ECO:0000256" key="11">
    <source>
        <dbReference type="ARBA" id="ARBA00022737"/>
    </source>
</evidence>
<comment type="cofactor">
    <cofactor evidence="19">
        <name>heme c</name>
        <dbReference type="ChEBI" id="CHEBI:61717"/>
    </cofactor>
    <text evidence="19">Binds 2 heme C groups per subunit.</text>
</comment>
<evidence type="ECO:0000256" key="1">
    <source>
        <dbReference type="ARBA" id="ARBA00004533"/>
    </source>
</evidence>
<dbReference type="InterPro" id="IPR004678">
    <property type="entry name" value="Cyt_c_oxidase_cbb3_su3"/>
</dbReference>
<keyword evidence="8 19" id="KW-0679">Respiratory chain</keyword>
<gene>
    <name evidence="22" type="primary">ccoP</name>
    <name evidence="22" type="ORF">H8L67_07955</name>
</gene>
<dbReference type="PANTHER" id="PTHR33751">
    <property type="entry name" value="CBB3-TYPE CYTOCHROME C OXIDASE SUBUNIT FIXP"/>
    <property type="match status" value="1"/>
</dbReference>
<evidence type="ECO:0000313" key="23">
    <source>
        <dbReference type="Proteomes" id="UP000824755"/>
    </source>
</evidence>
<evidence type="ECO:0000256" key="20">
    <source>
        <dbReference type="SAM" id="Phobius"/>
    </source>
</evidence>
<keyword evidence="18 19" id="KW-0472">Membrane</keyword>
<evidence type="ECO:0000256" key="10">
    <source>
        <dbReference type="ARBA" id="ARBA00022723"/>
    </source>
</evidence>
<dbReference type="Proteomes" id="UP000824755">
    <property type="component" value="Chromosome"/>
</dbReference>
<comment type="subunit">
    <text evidence="19">Component of the cbb3-type cytochrome c oxidase.</text>
</comment>
<accession>A0ABX8WNS7</accession>
<keyword evidence="15 19" id="KW-0560">Oxidoreductase</keyword>
<organism evidence="22 23">
    <name type="scientific">Lysobacter soyae</name>
    <dbReference type="NCBI Taxonomy" id="2764185"/>
    <lineage>
        <taxon>Bacteria</taxon>
        <taxon>Pseudomonadati</taxon>
        <taxon>Pseudomonadota</taxon>
        <taxon>Gammaproteobacteria</taxon>
        <taxon>Lysobacterales</taxon>
        <taxon>Lysobacteraceae</taxon>
        <taxon>Lysobacter</taxon>
    </lineage>
</organism>
<name>A0ABX8WNS7_9GAMM</name>
<evidence type="ECO:0000313" key="22">
    <source>
        <dbReference type="EMBL" id="QYR52521.1"/>
    </source>
</evidence>
<dbReference type="EMBL" id="CP080544">
    <property type="protein sequence ID" value="QYR52521.1"/>
    <property type="molecule type" value="Genomic_DNA"/>
</dbReference>
<evidence type="ECO:0000256" key="19">
    <source>
        <dbReference type="PIRNR" id="PIRNR000006"/>
    </source>
</evidence>
<protein>
    <recommendedName>
        <fullName evidence="19">Cbb3-type cytochrome c oxidase subunit</fullName>
    </recommendedName>
</protein>
<dbReference type="NCBIfam" id="TIGR00782">
    <property type="entry name" value="ccoP"/>
    <property type="match status" value="1"/>
</dbReference>
<dbReference type="Pfam" id="PF13442">
    <property type="entry name" value="Cytochrome_CBB3"/>
    <property type="match status" value="2"/>
</dbReference>
<dbReference type="Gene3D" id="1.10.760.10">
    <property type="entry name" value="Cytochrome c-like domain"/>
    <property type="match status" value="2"/>
</dbReference>
<keyword evidence="10 19" id="KW-0479">Metal-binding</keyword>
<evidence type="ECO:0000256" key="17">
    <source>
        <dbReference type="ARBA" id="ARBA00023065"/>
    </source>
</evidence>
<dbReference type="PROSITE" id="PS51007">
    <property type="entry name" value="CYTC"/>
    <property type="match status" value="2"/>
</dbReference>
<evidence type="ECO:0000256" key="12">
    <source>
        <dbReference type="ARBA" id="ARBA00022781"/>
    </source>
</evidence>
<dbReference type="RefSeq" id="WP_220379306.1">
    <property type="nucleotide sequence ID" value="NZ_CP080544.1"/>
</dbReference>
<dbReference type="InterPro" id="IPR038414">
    <property type="entry name" value="CcoP_N_sf"/>
</dbReference>
<sequence>MTTGWSIYVIVLVTFNIVGVAALLMWTAKRRPGDPKPTDTSHIWDGDVTEYNKPLPRWWMILFWMTIIFGVGYLVWYPGFGNFKGVSKWTSAAEHDQQKKLDDAKIDKAFAPYKGMSIDQIAKDPTAVKMGRAIFANNCATCHGSSGKGATNGYPNLTDNIWKWGGKPEDILTSIQHGREGLMTPWGTVLTGMGGPSAVDAVAAYVRTLSNPELLKNNYMASQGKAMYEGVCVACHGKEGKGNQAIGAPDLTDHDWLYGDSTAAIRETIQNGRHGIMPPHLPLLGDTRTRVVGAYVWSISHPTESSGAH</sequence>
<evidence type="ECO:0000256" key="14">
    <source>
        <dbReference type="ARBA" id="ARBA00022989"/>
    </source>
</evidence>
<keyword evidence="11" id="KW-0677">Repeat</keyword>
<dbReference type="Gene3D" id="6.10.280.130">
    <property type="match status" value="1"/>
</dbReference>
<comment type="similarity">
    <text evidence="3 19">Belongs to the CcoP / FixP family.</text>
</comment>
<dbReference type="PANTHER" id="PTHR33751:SF1">
    <property type="entry name" value="CBB3-TYPE CYTOCHROME C OXIDASE SUBUNIT FIXP"/>
    <property type="match status" value="1"/>
</dbReference>
<evidence type="ECO:0000256" key="3">
    <source>
        <dbReference type="ARBA" id="ARBA00006113"/>
    </source>
</evidence>
<keyword evidence="13 19" id="KW-0249">Electron transport</keyword>
<evidence type="ECO:0000256" key="7">
    <source>
        <dbReference type="ARBA" id="ARBA00022617"/>
    </source>
</evidence>
<evidence type="ECO:0000256" key="13">
    <source>
        <dbReference type="ARBA" id="ARBA00022982"/>
    </source>
</evidence>
<evidence type="ECO:0000256" key="5">
    <source>
        <dbReference type="ARBA" id="ARBA00022475"/>
    </source>
</evidence>
<evidence type="ECO:0000256" key="15">
    <source>
        <dbReference type="ARBA" id="ARBA00023002"/>
    </source>
</evidence>
<feature type="domain" description="Cytochrome c" evidence="21">
    <location>
        <begin position="126"/>
        <end position="210"/>
    </location>
</feature>
<feature type="transmembrane region" description="Helical" evidence="20">
    <location>
        <begin position="6"/>
        <end position="26"/>
    </location>
</feature>
<dbReference type="InterPro" id="IPR036909">
    <property type="entry name" value="Cyt_c-like_dom_sf"/>
</dbReference>
<dbReference type="InterPro" id="IPR009056">
    <property type="entry name" value="Cyt_c-like_dom"/>
</dbReference>
<evidence type="ECO:0000256" key="6">
    <source>
        <dbReference type="ARBA" id="ARBA00022519"/>
    </source>
</evidence>
<evidence type="ECO:0000256" key="9">
    <source>
        <dbReference type="ARBA" id="ARBA00022692"/>
    </source>
</evidence>
<keyword evidence="12 19" id="KW-0375">Hydrogen ion transport</keyword>
<feature type="domain" description="Cytochrome c" evidence="21">
    <location>
        <begin position="219"/>
        <end position="300"/>
    </location>
</feature>
<reference evidence="22 23" key="1">
    <citation type="submission" date="2021-08" db="EMBL/GenBank/DDBJ databases">
        <title>Lysobacter sp. strain CJ11 Genome sequencing and assembly.</title>
        <authorList>
            <person name="Kim I."/>
        </authorList>
    </citation>
    <scope>NUCLEOTIDE SEQUENCE [LARGE SCALE GENOMIC DNA]</scope>
    <source>
        <strain evidence="22 23">CJ11</strain>
    </source>
</reference>
<dbReference type="SUPFAM" id="SSF46626">
    <property type="entry name" value="Cytochrome c"/>
    <property type="match status" value="2"/>
</dbReference>
<dbReference type="InterPro" id="IPR032858">
    <property type="entry name" value="CcoP_N"/>
</dbReference>
<feature type="transmembrane region" description="Helical" evidence="20">
    <location>
        <begin position="58"/>
        <end position="77"/>
    </location>
</feature>
<evidence type="ECO:0000256" key="2">
    <source>
        <dbReference type="ARBA" id="ARBA00004673"/>
    </source>
</evidence>
<comment type="pathway">
    <text evidence="2 19">Energy metabolism; oxidative phosphorylation.</text>
</comment>
<keyword evidence="14 20" id="KW-1133">Transmembrane helix</keyword>
<dbReference type="Pfam" id="PF14715">
    <property type="entry name" value="FixP_N"/>
    <property type="match status" value="1"/>
</dbReference>
<comment type="function">
    <text evidence="19">C-type cytochrome. Part of the cbb3-type cytochrome c oxidase complex.</text>
</comment>
<keyword evidence="4 19" id="KW-0813">Transport</keyword>
<keyword evidence="17 19" id="KW-0406">Ion transport</keyword>
<evidence type="ECO:0000256" key="18">
    <source>
        <dbReference type="ARBA" id="ARBA00023136"/>
    </source>
</evidence>
<dbReference type="PIRSF" id="PIRSF000006">
    <property type="entry name" value="Cbb3-Cox_fixP"/>
    <property type="match status" value="1"/>
</dbReference>
<evidence type="ECO:0000259" key="21">
    <source>
        <dbReference type="PROSITE" id="PS51007"/>
    </source>
</evidence>
<keyword evidence="16 19" id="KW-0408">Iron</keyword>